<feature type="non-terminal residue" evidence="2">
    <location>
        <position position="102"/>
    </location>
</feature>
<accession>A0A8T0Q4L9</accession>
<keyword evidence="3" id="KW-1185">Reference proteome</keyword>
<proteinExistence type="predicted"/>
<comment type="caution">
    <text evidence="2">The sequence shown here is derived from an EMBL/GenBank/DDBJ whole genome shotgun (WGS) entry which is preliminary data.</text>
</comment>
<feature type="region of interest" description="Disordered" evidence="1">
    <location>
        <begin position="23"/>
        <end position="42"/>
    </location>
</feature>
<evidence type="ECO:0000313" key="2">
    <source>
        <dbReference type="EMBL" id="KAG2565244.1"/>
    </source>
</evidence>
<dbReference type="EMBL" id="CM029050">
    <property type="protein sequence ID" value="KAG2565244.1"/>
    <property type="molecule type" value="Genomic_DNA"/>
</dbReference>
<evidence type="ECO:0000313" key="3">
    <source>
        <dbReference type="Proteomes" id="UP000823388"/>
    </source>
</evidence>
<protein>
    <submittedName>
        <fullName evidence="2">Uncharacterized protein</fullName>
    </submittedName>
</protein>
<evidence type="ECO:0000256" key="1">
    <source>
        <dbReference type="SAM" id="MobiDB-lite"/>
    </source>
</evidence>
<dbReference type="Proteomes" id="UP000823388">
    <property type="component" value="Chromosome 7N"/>
</dbReference>
<name>A0A8T0Q4L9_PANVG</name>
<reference evidence="2" key="1">
    <citation type="submission" date="2020-05" db="EMBL/GenBank/DDBJ databases">
        <title>WGS assembly of Panicum virgatum.</title>
        <authorList>
            <person name="Lovell J.T."/>
            <person name="Jenkins J."/>
            <person name="Shu S."/>
            <person name="Juenger T.E."/>
            <person name="Schmutz J."/>
        </authorList>
    </citation>
    <scope>NUCLEOTIDE SEQUENCE</scope>
    <source>
        <strain evidence="2">AP13</strain>
    </source>
</reference>
<feature type="compositionally biased region" description="Polar residues" evidence="1">
    <location>
        <begin position="26"/>
        <end position="36"/>
    </location>
</feature>
<gene>
    <name evidence="2" type="ORF">PVAP13_7NG066034</name>
</gene>
<organism evidence="2 3">
    <name type="scientific">Panicum virgatum</name>
    <name type="common">Blackwell switchgrass</name>
    <dbReference type="NCBI Taxonomy" id="38727"/>
    <lineage>
        <taxon>Eukaryota</taxon>
        <taxon>Viridiplantae</taxon>
        <taxon>Streptophyta</taxon>
        <taxon>Embryophyta</taxon>
        <taxon>Tracheophyta</taxon>
        <taxon>Spermatophyta</taxon>
        <taxon>Magnoliopsida</taxon>
        <taxon>Liliopsida</taxon>
        <taxon>Poales</taxon>
        <taxon>Poaceae</taxon>
        <taxon>PACMAD clade</taxon>
        <taxon>Panicoideae</taxon>
        <taxon>Panicodae</taxon>
        <taxon>Paniceae</taxon>
        <taxon>Panicinae</taxon>
        <taxon>Panicum</taxon>
        <taxon>Panicum sect. Hiantes</taxon>
    </lineage>
</organism>
<dbReference type="AlphaFoldDB" id="A0A8T0Q4L9"/>
<sequence>MDNSSKVVHEEALVFHLGAVEDISSDGHNTSLNKNSPLVEDGNDRYDKEIFRKISHAAEWYTAFDEYWDIVKKTFATKREAYRFNNKYTRDKGFSVRKQKVR</sequence>